<evidence type="ECO:0000313" key="2">
    <source>
        <dbReference type="EMBL" id="ABD82336.1"/>
    </source>
</evidence>
<dbReference type="InterPro" id="IPR025285">
    <property type="entry name" value="DUF4145"/>
</dbReference>
<organism evidence="2 3">
    <name type="scientific">Saccharophagus degradans (strain 2-40 / ATCC 43961 / DSM 17024)</name>
    <dbReference type="NCBI Taxonomy" id="203122"/>
    <lineage>
        <taxon>Bacteria</taxon>
        <taxon>Pseudomonadati</taxon>
        <taxon>Pseudomonadota</taxon>
        <taxon>Gammaproteobacteria</taxon>
        <taxon>Cellvibrionales</taxon>
        <taxon>Cellvibrionaceae</taxon>
        <taxon>Saccharophagus</taxon>
    </lineage>
</organism>
<dbReference type="eggNOG" id="ENOG502ZK6K">
    <property type="taxonomic scope" value="Bacteria"/>
</dbReference>
<sequence>MKLSEAEEGLNKHVHDLIDICPHCGAKSHIEKQWSGSHVLANRDAEFYVVFRCKPCRRLILKTFYLRQNEYSQHENFEMKGWDEKFPAVIDDQIGNEDVAFIDENVLADYKEALKCMSIGADKAACSMFRRALQLSLVVLGANPKDDLIKQINSLASLPGDIKDWAHQIRIFGNWGAHPDRDNLKNIEATDSEEVHDFVSKFFMYTFIMPEKVKLSRIRRDEKLKGNDDSEK</sequence>
<dbReference type="GeneID" id="98614710"/>
<dbReference type="RefSeq" id="WP_011469552.1">
    <property type="nucleotide sequence ID" value="NC_007912.1"/>
</dbReference>
<dbReference type="Pfam" id="PF13643">
    <property type="entry name" value="DUF4145"/>
    <property type="match status" value="1"/>
</dbReference>
<dbReference type="Proteomes" id="UP000001947">
    <property type="component" value="Chromosome"/>
</dbReference>
<protein>
    <submittedName>
        <fullName evidence="2">Methyl-accepting chemotaxis sensory transducer</fullName>
    </submittedName>
</protein>
<name>Q21G43_SACD2</name>
<dbReference type="OrthoDB" id="1417974at2"/>
<proteinExistence type="predicted"/>
<accession>Q21G43</accession>
<reference evidence="2 3" key="1">
    <citation type="journal article" date="2008" name="PLoS Genet.">
        <title>Complete genome sequence of the complex carbohydrate-degrading marine bacterium, Saccharophagus degradans strain 2-40 T.</title>
        <authorList>
            <person name="Weiner R.M."/>
            <person name="Taylor L.E.II."/>
            <person name="Henrissat B."/>
            <person name="Hauser L."/>
            <person name="Land M."/>
            <person name="Coutinho P.M."/>
            <person name="Rancurel C."/>
            <person name="Saunders E.H."/>
            <person name="Longmire A.G."/>
            <person name="Zhang H."/>
            <person name="Bayer E.A."/>
            <person name="Gilbert H.J."/>
            <person name="Larimer F."/>
            <person name="Zhulin I.B."/>
            <person name="Ekborg N.A."/>
            <person name="Lamed R."/>
            <person name="Richardson P.M."/>
            <person name="Borovok I."/>
            <person name="Hutcheson S."/>
        </authorList>
    </citation>
    <scope>NUCLEOTIDE SEQUENCE [LARGE SCALE GENOMIC DNA]</scope>
    <source>
        <strain evidence="3">2-40 / ATCC 43961 / DSM 17024</strain>
    </source>
</reference>
<dbReference type="STRING" id="203122.Sde_3079"/>
<keyword evidence="3" id="KW-1185">Reference proteome</keyword>
<evidence type="ECO:0000313" key="3">
    <source>
        <dbReference type="Proteomes" id="UP000001947"/>
    </source>
</evidence>
<dbReference type="AlphaFoldDB" id="Q21G43"/>
<dbReference type="HOGENOM" id="CLU_1259720_0_0_6"/>
<dbReference type="EMBL" id="CP000282">
    <property type="protein sequence ID" value="ABD82336.1"/>
    <property type="molecule type" value="Genomic_DNA"/>
</dbReference>
<evidence type="ECO:0000259" key="1">
    <source>
        <dbReference type="Pfam" id="PF13643"/>
    </source>
</evidence>
<dbReference type="KEGG" id="sde:Sde_3079"/>
<feature type="domain" description="DUF4145" evidence="1">
    <location>
        <begin position="111"/>
        <end position="199"/>
    </location>
</feature>
<gene>
    <name evidence="2" type="ordered locus">Sde_3079</name>
</gene>